<comment type="caution">
    <text evidence="2">The sequence shown here is derived from an EMBL/GenBank/DDBJ whole genome shotgun (WGS) entry which is preliminary data.</text>
</comment>
<evidence type="ECO:0000313" key="2">
    <source>
        <dbReference type="EMBL" id="EBS3656861.1"/>
    </source>
</evidence>
<protein>
    <submittedName>
        <fullName evidence="2">Shufflon system plasmid conjugative transfer pilus tip adhesin PilV</fullName>
    </submittedName>
</protein>
<evidence type="ECO:0000259" key="1">
    <source>
        <dbReference type="Pfam" id="PF04917"/>
    </source>
</evidence>
<dbReference type="InterPro" id="IPR007001">
    <property type="entry name" value="Shufflon_N"/>
</dbReference>
<dbReference type="Pfam" id="PF04917">
    <property type="entry name" value="Shufflon_N"/>
    <property type="match status" value="1"/>
</dbReference>
<feature type="domain" description="Bacterial shufflon protein N-terminal" evidence="1">
    <location>
        <begin position="132"/>
        <end position="185"/>
    </location>
</feature>
<organism evidence="2">
    <name type="scientific">Salmonella enterica subsp. enterica serovar Schwarzengrund</name>
    <dbReference type="NCBI Taxonomy" id="340190"/>
    <lineage>
        <taxon>Bacteria</taxon>
        <taxon>Pseudomonadati</taxon>
        <taxon>Pseudomonadota</taxon>
        <taxon>Gammaproteobacteria</taxon>
        <taxon>Enterobacterales</taxon>
        <taxon>Enterobacteriaceae</taxon>
        <taxon>Salmonella</taxon>
    </lineage>
</organism>
<proteinExistence type="predicted"/>
<sequence length="294" mass="30176">MTSSSATASGYGRQWKETSSNFNNITMAGQLTYRVGYNSALYSVFLRRDGTLPMTGELNMGGNNISNAKDITASGMISSGTLKSTGLTDIGGQLLVTGTSLLKGAVSTNGSLTVDGITTLKNSLTASGNITSSQKIQGVELASTGRTSVGEYLQINGTATENTVCAPNGLQGRDTKGMLLSCVNGKWQSGAANSLSMYALSDSSCISVNALTGSCSCQTGTKAISMVQIKGTPGVPAVPGTRRPDPESQRRHDACMHASGGQQASCPPVTYITTPGTPAIPGTPGYGIYACVKK</sequence>
<gene>
    <name evidence="2" type="ORF">DPO64_21970</name>
</gene>
<name>A0A5U9QST9_SALET</name>
<dbReference type="AlphaFoldDB" id="A0A5U9QST9"/>
<reference evidence="2" key="1">
    <citation type="submission" date="2018-06" db="EMBL/GenBank/DDBJ databases">
        <authorList>
            <person name="Ashton P.M."/>
            <person name="Dallman T."/>
            <person name="Nair S."/>
            <person name="De Pinna E."/>
            <person name="Peters T."/>
            <person name="Grant K."/>
        </authorList>
    </citation>
    <scope>NUCLEOTIDE SEQUENCE</scope>
    <source>
        <strain evidence="2">414576</strain>
    </source>
</reference>
<dbReference type="EMBL" id="AAGVIB010000122">
    <property type="protein sequence ID" value="EBS3656861.1"/>
    <property type="molecule type" value="Genomic_DNA"/>
</dbReference>
<accession>A0A5U9QST9</accession>